<dbReference type="EMBL" id="FNXT01001267">
    <property type="protein sequence ID" value="SZX76819.1"/>
    <property type="molecule type" value="Genomic_DNA"/>
</dbReference>
<organism evidence="3 4">
    <name type="scientific">Tetradesmus obliquus</name>
    <name type="common">Green alga</name>
    <name type="synonym">Acutodesmus obliquus</name>
    <dbReference type="NCBI Taxonomy" id="3088"/>
    <lineage>
        <taxon>Eukaryota</taxon>
        <taxon>Viridiplantae</taxon>
        <taxon>Chlorophyta</taxon>
        <taxon>core chlorophytes</taxon>
        <taxon>Chlorophyceae</taxon>
        <taxon>CS clade</taxon>
        <taxon>Sphaeropleales</taxon>
        <taxon>Scenedesmaceae</taxon>
        <taxon>Tetradesmus</taxon>
    </lineage>
</organism>
<keyword evidence="2" id="KW-0732">Signal</keyword>
<feature type="chain" id="PRO_5016632828" description="Pherophorin domain-containing protein" evidence="2">
    <location>
        <begin position="24"/>
        <end position="504"/>
    </location>
</feature>
<reference evidence="3 4" key="1">
    <citation type="submission" date="2016-10" db="EMBL/GenBank/DDBJ databases">
        <authorList>
            <person name="Cai Z."/>
        </authorList>
    </citation>
    <scope>NUCLEOTIDE SEQUENCE [LARGE SCALE GENOMIC DNA]</scope>
</reference>
<evidence type="ECO:0008006" key="5">
    <source>
        <dbReference type="Google" id="ProtNLM"/>
    </source>
</evidence>
<dbReference type="PROSITE" id="PS51257">
    <property type="entry name" value="PROKAR_LIPOPROTEIN"/>
    <property type="match status" value="1"/>
</dbReference>
<sequence>MKQVLLLLAASLLLACVSDSAAAANPLRGLLQKKSREERQARRQQQDTIMIANNPTSAYLKIVGSYNMRDNIIEHASSVANINYCLATQGASQCDPNMWCQGGFNSLGAVTGSLECSPYPQYNYPPCGMKLRGQHKNANVYNVDAIRAGGFSVNIDLVTSDMRSCVARRRVARKLAQMDTKPNDTAITTTTNIEPVMMKPLLLTQPQDTIIHNEPVTVQPLLATGQDSPGKPVEPIAMEGSTGPIKPVAMEGPTGPVIPGDTGIPNPGEPVTVINTGFVKPDLPPGDTNTGFVKPDPPAVEGEIKTTDVTVINTGFVKPELPPGDVKSPDVGGEPIDMTGAPKPVDPIDPNGNNGWVKPPPIYTMTGGPIAMPTPPILGGVLPPPVDMLEDEDPDFEDPPMVLDTPPLLTDRPSDPQPNWRGDSTGSGSGKNAVVYGGSCTVRLSMYTPGTPSLFCLCFKGTAYAKINSKAQKVFTVGGPTAFNRWKCKDVMPDPDCLPYSCVL</sequence>
<feature type="region of interest" description="Disordered" evidence="1">
    <location>
        <begin position="390"/>
        <end position="428"/>
    </location>
</feature>
<dbReference type="AlphaFoldDB" id="A0A383WI48"/>
<feature type="signal peptide" evidence="2">
    <location>
        <begin position="1"/>
        <end position="23"/>
    </location>
</feature>
<evidence type="ECO:0000313" key="4">
    <source>
        <dbReference type="Proteomes" id="UP000256970"/>
    </source>
</evidence>
<keyword evidence="4" id="KW-1185">Reference proteome</keyword>
<evidence type="ECO:0000313" key="3">
    <source>
        <dbReference type="EMBL" id="SZX76819.1"/>
    </source>
</evidence>
<accession>A0A383WI48</accession>
<evidence type="ECO:0000256" key="1">
    <source>
        <dbReference type="SAM" id="MobiDB-lite"/>
    </source>
</evidence>
<name>A0A383WI48_TETOB</name>
<proteinExistence type="predicted"/>
<evidence type="ECO:0000256" key="2">
    <source>
        <dbReference type="SAM" id="SignalP"/>
    </source>
</evidence>
<protein>
    <recommendedName>
        <fullName evidence="5">Pherophorin domain-containing protein</fullName>
    </recommendedName>
</protein>
<dbReference type="Proteomes" id="UP000256970">
    <property type="component" value="Unassembled WGS sequence"/>
</dbReference>
<gene>
    <name evidence="3" type="ORF">BQ4739_LOCUS17188</name>
</gene>